<sequence length="162" mass="17863">MDHWKVARGKPDSLLWLAATGTMQLPREPFAVIEQRGNPVDALMTDKISCHRRPANLSFVYWAIGSSDLEICLTDVKGEKFNCTGMLRSPVMPGEVNLEIPVVQEPFHIMISPNTLPGVLIIDDIRSNVNSCGWGSTPSVVTENANMSTKSSHLVNDNRCTI</sequence>
<gene>
    <name evidence="1" type="primary">MAM-1_2</name>
    <name evidence="1" type="ORF">KIN20_023607</name>
</gene>
<evidence type="ECO:0000313" key="2">
    <source>
        <dbReference type="Proteomes" id="UP001196413"/>
    </source>
</evidence>
<comment type="caution">
    <text evidence="1">The sequence shown here is derived from an EMBL/GenBank/DDBJ whole genome shotgun (WGS) entry which is preliminary data.</text>
</comment>
<dbReference type="EMBL" id="JAHQIW010004789">
    <property type="protein sequence ID" value="KAJ1363692.1"/>
    <property type="molecule type" value="Genomic_DNA"/>
</dbReference>
<organism evidence="1 2">
    <name type="scientific">Parelaphostrongylus tenuis</name>
    <name type="common">Meningeal worm</name>
    <dbReference type="NCBI Taxonomy" id="148309"/>
    <lineage>
        <taxon>Eukaryota</taxon>
        <taxon>Metazoa</taxon>
        <taxon>Ecdysozoa</taxon>
        <taxon>Nematoda</taxon>
        <taxon>Chromadorea</taxon>
        <taxon>Rhabditida</taxon>
        <taxon>Rhabditina</taxon>
        <taxon>Rhabditomorpha</taxon>
        <taxon>Strongyloidea</taxon>
        <taxon>Metastrongylidae</taxon>
        <taxon>Parelaphostrongylus</taxon>
    </lineage>
</organism>
<dbReference type="Proteomes" id="UP001196413">
    <property type="component" value="Unassembled WGS sequence"/>
</dbReference>
<evidence type="ECO:0000313" key="1">
    <source>
        <dbReference type="EMBL" id="KAJ1363692.1"/>
    </source>
</evidence>
<protein>
    <submittedName>
        <fullName evidence="1">MAM domain</fullName>
    </submittedName>
</protein>
<accession>A0AAD5MSB0</accession>
<name>A0AAD5MSB0_PARTN</name>
<proteinExistence type="predicted"/>
<dbReference type="AlphaFoldDB" id="A0AAD5MSB0"/>
<keyword evidence="2" id="KW-1185">Reference proteome</keyword>
<reference evidence="1" key="1">
    <citation type="submission" date="2021-06" db="EMBL/GenBank/DDBJ databases">
        <title>Parelaphostrongylus tenuis whole genome reference sequence.</title>
        <authorList>
            <person name="Garwood T.J."/>
            <person name="Larsen P.A."/>
            <person name="Fountain-Jones N.M."/>
            <person name="Garbe J.R."/>
            <person name="Macchietto M.G."/>
            <person name="Kania S.A."/>
            <person name="Gerhold R.W."/>
            <person name="Richards J.E."/>
            <person name="Wolf T.M."/>
        </authorList>
    </citation>
    <scope>NUCLEOTIDE SEQUENCE</scope>
    <source>
        <strain evidence="1">MNPRO001-30</strain>
        <tissue evidence="1">Meninges</tissue>
    </source>
</reference>